<comment type="caution">
    <text evidence="2">The sequence shown here is derived from an EMBL/GenBank/DDBJ whole genome shotgun (WGS) entry which is preliminary data.</text>
</comment>
<dbReference type="SUPFAM" id="SSF52402">
    <property type="entry name" value="Adenine nucleotide alpha hydrolases-like"/>
    <property type="match status" value="1"/>
</dbReference>
<dbReference type="Gene3D" id="3.40.50.620">
    <property type="entry name" value="HUPs"/>
    <property type="match status" value="1"/>
</dbReference>
<name>A0ABD6CF30_9EURY</name>
<dbReference type="AlphaFoldDB" id="A0ABD6CF30"/>
<dbReference type="InterPro" id="IPR014729">
    <property type="entry name" value="Rossmann-like_a/b/a_fold"/>
</dbReference>
<keyword evidence="3" id="KW-1185">Reference proteome</keyword>
<proteinExistence type="predicted"/>
<accession>A0ABD6CF30</accession>
<organism evidence="2 3">
    <name type="scientific">Halorientalis brevis</name>
    <dbReference type="NCBI Taxonomy" id="1126241"/>
    <lineage>
        <taxon>Archaea</taxon>
        <taxon>Methanobacteriati</taxon>
        <taxon>Methanobacteriota</taxon>
        <taxon>Stenosarchaea group</taxon>
        <taxon>Halobacteria</taxon>
        <taxon>Halobacteriales</taxon>
        <taxon>Haloarculaceae</taxon>
        <taxon>Halorientalis</taxon>
    </lineage>
</organism>
<dbReference type="InterPro" id="IPR006016">
    <property type="entry name" value="UspA"/>
</dbReference>
<reference evidence="2 3" key="1">
    <citation type="journal article" date="2019" name="Int. J. Syst. Evol. Microbiol.">
        <title>The Global Catalogue of Microorganisms (GCM) 10K type strain sequencing project: providing services to taxonomists for standard genome sequencing and annotation.</title>
        <authorList>
            <consortium name="The Broad Institute Genomics Platform"/>
            <consortium name="The Broad Institute Genome Sequencing Center for Infectious Disease"/>
            <person name="Wu L."/>
            <person name="Ma J."/>
        </authorList>
    </citation>
    <scope>NUCLEOTIDE SEQUENCE [LARGE SCALE GENOMIC DNA]</scope>
    <source>
        <strain evidence="2 3">CGMCC 1.12125</strain>
    </source>
</reference>
<protein>
    <submittedName>
        <fullName evidence="2">Universal stress protein</fullName>
    </submittedName>
</protein>
<sequence>MNVLLGIDGSDVSFDALDDTIARTNETGDDLTVAIVDRDEVELDPDEIETRVRDELADADLDAPIERLSGHPGSELVELADGDGFDRLVIPGGKRSALGKIRLDEMIEFVLLNAETTVTLIR</sequence>
<dbReference type="EMBL" id="JBHUDJ010000006">
    <property type="protein sequence ID" value="MFD1587959.1"/>
    <property type="molecule type" value="Genomic_DNA"/>
</dbReference>
<dbReference type="RefSeq" id="WP_247380341.1">
    <property type="nucleotide sequence ID" value="NZ_JALLGV010000008.1"/>
</dbReference>
<dbReference type="Pfam" id="PF00582">
    <property type="entry name" value="Usp"/>
    <property type="match status" value="1"/>
</dbReference>
<evidence type="ECO:0000259" key="1">
    <source>
        <dbReference type="Pfam" id="PF00582"/>
    </source>
</evidence>
<evidence type="ECO:0000313" key="2">
    <source>
        <dbReference type="EMBL" id="MFD1587959.1"/>
    </source>
</evidence>
<evidence type="ECO:0000313" key="3">
    <source>
        <dbReference type="Proteomes" id="UP001597119"/>
    </source>
</evidence>
<dbReference type="Proteomes" id="UP001597119">
    <property type="component" value="Unassembled WGS sequence"/>
</dbReference>
<feature type="domain" description="UspA" evidence="1">
    <location>
        <begin position="2"/>
        <end position="122"/>
    </location>
</feature>
<gene>
    <name evidence="2" type="ORF">ACFR9U_13310</name>
</gene>